<reference evidence="1 2" key="1">
    <citation type="submission" date="2022-01" db="EMBL/GenBank/DDBJ databases">
        <authorList>
            <person name="Xiong W."/>
            <person name="Schranz E."/>
        </authorList>
    </citation>
    <scope>NUCLEOTIDE SEQUENCE [LARGE SCALE GENOMIC DNA]</scope>
</reference>
<keyword evidence="2" id="KW-1185">Reference proteome</keyword>
<sequence>MIRMIVRKYHTEIKVVEVHEDGKCPPAGNGAIHPPCTCFSGSAAPECAECLLYSSSPASARRQANCRYQEEDRVSVRAIVETVGTEVVAGTMLWRTECKCIVALV</sequence>
<evidence type="ECO:0000313" key="2">
    <source>
        <dbReference type="Proteomes" id="UP001157418"/>
    </source>
</evidence>
<proteinExistence type="predicted"/>
<dbReference type="AlphaFoldDB" id="A0AAU9M099"/>
<accession>A0AAU9M099</accession>
<dbReference type="Proteomes" id="UP001157418">
    <property type="component" value="Unassembled WGS sequence"/>
</dbReference>
<dbReference type="EMBL" id="CAKMRJ010001112">
    <property type="protein sequence ID" value="CAH1421284.1"/>
    <property type="molecule type" value="Genomic_DNA"/>
</dbReference>
<comment type="caution">
    <text evidence="1">The sequence shown here is derived from an EMBL/GenBank/DDBJ whole genome shotgun (WGS) entry which is preliminary data.</text>
</comment>
<organism evidence="1 2">
    <name type="scientific">Lactuca virosa</name>
    <dbReference type="NCBI Taxonomy" id="75947"/>
    <lineage>
        <taxon>Eukaryota</taxon>
        <taxon>Viridiplantae</taxon>
        <taxon>Streptophyta</taxon>
        <taxon>Embryophyta</taxon>
        <taxon>Tracheophyta</taxon>
        <taxon>Spermatophyta</taxon>
        <taxon>Magnoliopsida</taxon>
        <taxon>eudicotyledons</taxon>
        <taxon>Gunneridae</taxon>
        <taxon>Pentapetalae</taxon>
        <taxon>asterids</taxon>
        <taxon>campanulids</taxon>
        <taxon>Asterales</taxon>
        <taxon>Asteraceae</taxon>
        <taxon>Cichorioideae</taxon>
        <taxon>Cichorieae</taxon>
        <taxon>Lactucinae</taxon>
        <taxon>Lactuca</taxon>
    </lineage>
</organism>
<protein>
    <submittedName>
        <fullName evidence="1">Uncharacterized protein</fullName>
    </submittedName>
</protein>
<gene>
    <name evidence="1" type="ORF">LVIROSA_LOCUS8694</name>
</gene>
<name>A0AAU9M099_9ASTR</name>
<evidence type="ECO:0000313" key="1">
    <source>
        <dbReference type="EMBL" id="CAH1421284.1"/>
    </source>
</evidence>